<keyword evidence="2 4" id="KW-0808">Transferase</keyword>
<dbReference type="InterPro" id="IPR016181">
    <property type="entry name" value="Acyl_CoA_acyltransferase"/>
</dbReference>
<protein>
    <recommendedName>
        <fullName evidence="4">Leucyl/phenylalanyl-tRNA--protein transferase</fullName>
        <ecNumber evidence="4">2.3.2.6</ecNumber>
    </recommendedName>
    <alternativeName>
        <fullName evidence="4">L/F-transferase</fullName>
    </alternativeName>
    <alternativeName>
        <fullName evidence="4">Leucyltransferase</fullName>
    </alternativeName>
    <alternativeName>
        <fullName evidence="4">Phenyalanyltransferase</fullName>
    </alternativeName>
</protein>
<dbReference type="EC" id="2.3.2.6" evidence="4"/>
<evidence type="ECO:0000256" key="3">
    <source>
        <dbReference type="ARBA" id="ARBA00023315"/>
    </source>
</evidence>
<dbReference type="SUPFAM" id="SSF55729">
    <property type="entry name" value="Acyl-CoA N-acyltransferases (Nat)"/>
    <property type="match status" value="1"/>
</dbReference>
<dbReference type="Proteomes" id="UP001595840">
    <property type="component" value="Unassembled WGS sequence"/>
</dbReference>
<comment type="similarity">
    <text evidence="4">Belongs to the L/F-transferase family.</text>
</comment>
<organism evidence="5 6">
    <name type="scientific">Simiduia curdlanivorans</name>
    <dbReference type="NCBI Taxonomy" id="1492769"/>
    <lineage>
        <taxon>Bacteria</taxon>
        <taxon>Pseudomonadati</taxon>
        <taxon>Pseudomonadota</taxon>
        <taxon>Gammaproteobacteria</taxon>
        <taxon>Cellvibrionales</taxon>
        <taxon>Cellvibrionaceae</taxon>
        <taxon>Simiduia</taxon>
    </lineage>
</organism>
<accession>A0ABV8V3H8</accession>
<comment type="catalytic activity">
    <reaction evidence="4">
        <text>N-terminal L-lysyl-[protein] + L-leucyl-tRNA(Leu) = N-terminal L-leucyl-L-lysyl-[protein] + tRNA(Leu) + H(+)</text>
        <dbReference type="Rhea" id="RHEA:12340"/>
        <dbReference type="Rhea" id="RHEA-COMP:9613"/>
        <dbReference type="Rhea" id="RHEA-COMP:9622"/>
        <dbReference type="Rhea" id="RHEA-COMP:12670"/>
        <dbReference type="Rhea" id="RHEA-COMP:12671"/>
        <dbReference type="ChEBI" id="CHEBI:15378"/>
        <dbReference type="ChEBI" id="CHEBI:65249"/>
        <dbReference type="ChEBI" id="CHEBI:78442"/>
        <dbReference type="ChEBI" id="CHEBI:78494"/>
        <dbReference type="ChEBI" id="CHEBI:133043"/>
        <dbReference type="EC" id="2.3.2.6"/>
    </reaction>
</comment>
<name>A0ABV8V3H8_9GAMM</name>
<evidence type="ECO:0000313" key="5">
    <source>
        <dbReference type="EMBL" id="MFC4361728.1"/>
    </source>
</evidence>
<evidence type="ECO:0000256" key="1">
    <source>
        <dbReference type="ARBA" id="ARBA00022490"/>
    </source>
</evidence>
<dbReference type="PANTHER" id="PTHR30098">
    <property type="entry name" value="LEUCYL/PHENYLALANYL-TRNA--PROTEIN TRANSFERASE"/>
    <property type="match status" value="1"/>
</dbReference>
<dbReference type="InterPro" id="IPR042221">
    <property type="entry name" value="Leu/Phe-tRNA_Trfase_N"/>
</dbReference>
<comment type="caution">
    <text evidence="5">The sequence shown here is derived from an EMBL/GenBank/DDBJ whole genome shotgun (WGS) entry which is preliminary data.</text>
</comment>
<comment type="function">
    <text evidence="4">Functions in the N-end rule pathway of protein degradation where it conjugates Leu, Phe and, less efficiently, Met from aminoacyl-tRNAs to the N-termini of proteins containing an N-terminal arginine or lysine.</text>
</comment>
<reference evidence="6" key="1">
    <citation type="journal article" date="2019" name="Int. J. Syst. Evol. Microbiol.">
        <title>The Global Catalogue of Microorganisms (GCM) 10K type strain sequencing project: providing services to taxonomists for standard genome sequencing and annotation.</title>
        <authorList>
            <consortium name="The Broad Institute Genomics Platform"/>
            <consortium name="The Broad Institute Genome Sequencing Center for Infectious Disease"/>
            <person name="Wu L."/>
            <person name="Ma J."/>
        </authorList>
    </citation>
    <scope>NUCLEOTIDE SEQUENCE [LARGE SCALE GENOMIC DNA]</scope>
    <source>
        <strain evidence="6">CECT 8570</strain>
    </source>
</reference>
<keyword evidence="6" id="KW-1185">Reference proteome</keyword>
<dbReference type="InterPro" id="IPR042203">
    <property type="entry name" value="Leu/Phe-tRNA_Trfase_C"/>
</dbReference>
<evidence type="ECO:0000256" key="4">
    <source>
        <dbReference type="HAMAP-Rule" id="MF_00688"/>
    </source>
</evidence>
<dbReference type="InterPro" id="IPR004616">
    <property type="entry name" value="Leu/Phe-tRNA_Trfase"/>
</dbReference>
<sequence>MLAAGGGLSPDWLLAAYRRGIYPWYNDPGEIFWWSPAPRMVLLPSHIHISKSLRKFLKKSPFTIRFDTAFKEVVARCADSRDDTWILPEIQAAYCRLHALGHAHSVECWQGEALVGGLYGVHLGQQFFGESMFSTSTNASKAALVALSRHCQAWEISAIDCQMHTQHLESMGAQLYDRDAFEAMLEGCDTPSKADWCFRSEWMNV</sequence>
<keyword evidence="1 4" id="KW-0963">Cytoplasm</keyword>
<dbReference type="NCBIfam" id="TIGR00667">
    <property type="entry name" value="aat"/>
    <property type="match status" value="1"/>
</dbReference>
<dbReference type="RefSeq" id="WP_290265707.1">
    <property type="nucleotide sequence ID" value="NZ_JAUFQG010000006.1"/>
</dbReference>
<comment type="catalytic activity">
    <reaction evidence="4">
        <text>N-terminal L-arginyl-[protein] + L-leucyl-tRNA(Leu) = N-terminal L-leucyl-L-arginyl-[protein] + tRNA(Leu) + H(+)</text>
        <dbReference type="Rhea" id="RHEA:50416"/>
        <dbReference type="Rhea" id="RHEA-COMP:9613"/>
        <dbReference type="Rhea" id="RHEA-COMP:9622"/>
        <dbReference type="Rhea" id="RHEA-COMP:12672"/>
        <dbReference type="Rhea" id="RHEA-COMP:12673"/>
        <dbReference type="ChEBI" id="CHEBI:15378"/>
        <dbReference type="ChEBI" id="CHEBI:64719"/>
        <dbReference type="ChEBI" id="CHEBI:78442"/>
        <dbReference type="ChEBI" id="CHEBI:78494"/>
        <dbReference type="ChEBI" id="CHEBI:133044"/>
        <dbReference type="EC" id="2.3.2.6"/>
    </reaction>
</comment>
<proteinExistence type="inferred from homology"/>
<dbReference type="GO" id="GO:0008914">
    <property type="term" value="F:leucyl-tRNA--protein transferase activity"/>
    <property type="evidence" value="ECO:0007669"/>
    <property type="project" value="UniProtKB-EC"/>
</dbReference>
<dbReference type="Gene3D" id="3.40.630.70">
    <property type="entry name" value="Leucyl/phenylalanyl-tRNA-protein transferase, C-terminal domain"/>
    <property type="match status" value="1"/>
</dbReference>
<evidence type="ECO:0000256" key="2">
    <source>
        <dbReference type="ARBA" id="ARBA00022679"/>
    </source>
</evidence>
<evidence type="ECO:0000313" key="6">
    <source>
        <dbReference type="Proteomes" id="UP001595840"/>
    </source>
</evidence>
<comment type="catalytic activity">
    <reaction evidence="4">
        <text>L-phenylalanyl-tRNA(Phe) + an N-terminal L-alpha-aminoacyl-[protein] = an N-terminal L-phenylalanyl-L-alpha-aminoacyl-[protein] + tRNA(Phe)</text>
        <dbReference type="Rhea" id="RHEA:43632"/>
        <dbReference type="Rhea" id="RHEA-COMP:9668"/>
        <dbReference type="Rhea" id="RHEA-COMP:9699"/>
        <dbReference type="Rhea" id="RHEA-COMP:10636"/>
        <dbReference type="Rhea" id="RHEA-COMP:10637"/>
        <dbReference type="ChEBI" id="CHEBI:78442"/>
        <dbReference type="ChEBI" id="CHEBI:78531"/>
        <dbReference type="ChEBI" id="CHEBI:78597"/>
        <dbReference type="ChEBI" id="CHEBI:83561"/>
        <dbReference type="EC" id="2.3.2.6"/>
    </reaction>
</comment>
<gene>
    <name evidence="4 5" type="primary">aat</name>
    <name evidence="5" type="ORF">ACFOX3_05395</name>
</gene>
<comment type="subcellular location">
    <subcellularLocation>
        <location evidence="4">Cytoplasm</location>
    </subcellularLocation>
</comment>
<keyword evidence="3 4" id="KW-0012">Acyltransferase</keyword>
<dbReference type="PANTHER" id="PTHR30098:SF2">
    <property type="entry name" value="LEUCYL_PHENYLALANYL-TRNA--PROTEIN TRANSFERASE"/>
    <property type="match status" value="1"/>
</dbReference>
<dbReference type="Gene3D" id="3.30.70.3550">
    <property type="entry name" value="Leucyl/phenylalanyl-tRNA-protein transferase, N-terminal domain"/>
    <property type="match status" value="1"/>
</dbReference>
<dbReference type="HAMAP" id="MF_00688">
    <property type="entry name" value="Leu_Phe_trans"/>
    <property type="match status" value="1"/>
</dbReference>
<dbReference type="EMBL" id="JBHSCX010000004">
    <property type="protein sequence ID" value="MFC4361728.1"/>
    <property type="molecule type" value="Genomic_DNA"/>
</dbReference>
<dbReference type="Pfam" id="PF03588">
    <property type="entry name" value="Leu_Phe_trans"/>
    <property type="match status" value="1"/>
</dbReference>